<organism evidence="1 2">
    <name type="scientific">Eretmocerus hayati</name>
    <dbReference type="NCBI Taxonomy" id="131215"/>
    <lineage>
        <taxon>Eukaryota</taxon>
        <taxon>Metazoa</taxon>
        <taxon>Ecdysozoa</taxon>
        <taxon>Arthropoda</taxon>
        <taxon>Hexapoda</taxon>
        <taxon>Insecta</taxon>
        <taxon>Pterygota</taxon>
        <taxon>Neoptera</taxon>
        <taxon>Endopterygota</taxon>
        <taxon>Hymenoptera</taxon>
        <taxon>Apocrita</taxon>
        <taxon>Proctotrupomorpha</taxon>
        <taxon>Chalcidoidea</taxon>
        <taxon>Aphelinidae</taxon>
        <taxon>Aphelininae</taxon>
        <taxon>Eretmocerus</taxon>
    </lineage>
</organism>
<evidence type="ECO:0000313" key="1">
    <source>
        <dbReference type="EMBL" id="KAJ8679057.1"/>
    </source>
</evidence>
<proteinExistence type="predicted"/>
<protein>
    <submittedName>
        <fullName evidence="1">Uncharacterized protein</fullName>
    </submittedName>
</protein>
<dbReference type="Proteomes" id="UP001239111">
    <property type="component" value="Chromosome 2"/>
</dbReference>
<gene>
    <name evidence="1" type="ORF">QAD02_014844</name>
</gene>
<evidence type="ECO:0000313" key="2">
    <source>
        <dbReference type="Proteomes" id="UP001239111"/>
    </source>
</evidence>
<accession>A0ACC2P6W3</accession>
<comment type="caution">
    <text evidence="1">The sequence shown here is derived from an EMBL/GenBank/DDBJ whole genome shotgun (WGS) entry which is preliminary data.</text>
</comment>
<sequence length="2146" mass="232805">MSHQDISEVEPEGSSALAAGSRALFLETVRRSNAACQNGDYTLAATLYTEALALDPLSHVLYSNRSAARLKMGMFAMALQDAVRATELNPQWPKAYYRQGVALQCLGRYGEALVAFSVGLARDPNNCQLLSGLVEASLKSPLRITLEPTFQQLRAMKLDESPFVVISVVGQELLGAGQYRAAAGVLEAALSIGSCSLKLRGSVFSALSSAYWALNSLDKAIGYMQQDLDVANSLGDTQGECRAHGNLGSAYFSKGSFKEALTAHRYQLVLAMKCKDTQAAASALTSLGHVYTAIGDLPNALASHKQCVQLVKQIGDRLQEAREIGNVGAVYLAMGEFESAVDCHTQHLRIARRTGDKVEEARAFSNLGSSHHYRRNFGQAMTYHENVLRIAQELGDKAIETRAYAGLGHAARCAGDLQQAKLWHQRQLDVALTTKDKVAEGRACSNLGIVYQLLGDHDAALKLHQAHLGIARSLGDRAGMGRAYGNIGNAYNALGFYEQAIKYHKQELTISKEVNDRSSEASTHGNLAVAYQAIQGHEAALRHYRAHLAIARELKDVAGEACALLNLANCLSSRARFEEAIPYYENYLMLSQELHDVEGEAKACHFLGYAHYCLGNHREAVRYYDQDLALAKDLQDKSGMGRAYCNLGLAHLALGNLDTALECQKYYLAIAHMTKHVASKFRALGNIGDCLLRLGDVEEAVKMHQRQLNLARQAADRSLEAAAYGSLGVAHRASRNLDKALGFHTQELTLRQEAGDLRGECRAHGHLGAVHMALAQYTHAVKCYQEQLERSRELGDSGVEAQALGNLGIARLNMGHYEDAICYFEQQLSCLEPLTSNTALLDKARALGNLGDCYEALGDFAEAIKHHEQQLATASRLRSVRDQERAYRGLGRAREACGNYQEALVCFEKRLLAAHEADSSESRAAAYGDLGRIHAALGNYEQAVSCLNHQLTLARNLNDQAAEAEAASGLGAVHLLMDEPSSALHHHQLELQIAEGLNSATLQARACANIAAVHEALGNLDQAVQLLEQSLSLAAAASDLPGRAAAFSGLGRLHHLCGDLERALSYLQSGLSLSESLGRRDEAAQLRHRLGMVHWEAGEGSQAVEQLEKAAALLESLGTGTCGVRFNSFFVKPRTDKAELLGQTYRKLQKVLVSLGRPEEALNWAERSRRRGSVEQISHYSDIVDKQRGFILYYSEVDGELHAWCLAPGRGLLRFHSSTLLEGPSLEKLALEAREALLTLGDSGLSDPDDGVCKIPPRGHHLNASSYSLSSLFSVGSLSSRAGSARWAQQQHQQRPGPAAWQPPPPLQSLYQLLFAPFEDLLPINRKELILVVEEALYVAPLPALQSGIGEDYLCERFSLLVVPSLEALKRRSKLPMPEGSATVAALVAGNPTIPEKVREEHGWADSISTADTEASIVSELLETRPLVGAEATRSAVLSGLPDAECVHLTVPVLWSSGPSLCLAPDAEQAEPSRPEDKLQQEHQLDSSSELGRLTARLVVVSSSHWSNDPESSVSVEGLQRLSKAFLGAGAQCLLVGMWPVPPTANSILLRAFYSAMLQGQRASRALAEAMQTVQHTRHFAHPANWAGWLLLGADTRLSNKVALMGQALAELLRSGPEQSRDALRVTLHLVEKSLQRIHCGQKNAMYTTQKSIENKVGSATGWRELLMSVGFRFEPAGNGIRPSVFFPQSDPEERLTRCSASLQALLGLSQASLHALVRLLQAPEAAEDVTAAMRRASCATEGQEVKLPVSVWRAPGSHELFASLGFDLMEVGQLEVTLRTGKQASRRQVQFALQALLALFDTHEAPKSLSLDSSSSIESLTSASRADARDLNERGHLGGAFASYVRHRGEPDGKTNEASTLPISRLNLKGGQCSSQRRHRSQISEPRFLTTNSSTHLGDEASGKYSCAPGVHSLKQQARLRKLYNSERPGSSSSGSVTGADWESGHNTVLRRQQKLAPTVLERLSVRTELGPITPASIVASRKTTPAPSSSAASDVAESVGTPSEDGVRLEAVAPSSSSQQQHRNVATNLTSLTRELTPTISEVYHERNIGLGLAPSLSKLLEEVGACPGPENEEQQQQQQLRSGQRSGHSQTTSWLHNESELCRRDEADGRSIAESQCSATSSNKIRRRAPPPPVSNAMLSETR</sequence>
<dbReference type="EMBL" id="CM056742">
    <property type="protein sequence ID" value="KAJ8679057.1"/>
    <property type="molecule type" value="Genomic_DNA"/>
</dbReference>
<name>A0ACC2P6W3_9HYME</name>
<keyword evidence="2" id="KW-1185">Reference proteome</keyword>
<reference evidence="1" key="1">
    <citation type="submission" date="2023-04" db="EMBL/GenBank/DDBJ databases">
        <title>A chromosome-level genome assembly of the parasitoid wasp Eretmocerus hayati.</title>
        <authorList>
            <person name="Zhong Y."/>
            <person name="Liu S."/>
            <person name="Liu Y."/>
        </authorList>
    </citation>
    <scope>NUCLEOTIDE SEQUENCE</scope>
    <source>
        <strain evidence="1">ZJU_SS_LIU_2023</strain>
    </source>
</reference>